<evidence type="ECO:0000256" key="4">
    <source>
        <dbReference type="ARBA" id="ARBA00022982"/>
    </source>
</evidence>
<evidence type="ECO:0000256" key="1">
    <source>
        <dbReference type="ARBA" id="ARBA00022448"/>
    </source>
</evidence>
<dbReference type="Pfam" id="PF01322">
    <property type="entry name" value="Cytochrom_C_2"/>
    <property type="match status" value="1"/>
</dbReference>
<evidence type="ECO:0000256" key="3">
    <source>
        <dbReference type="ARBA" id="ARBA00022723"/>
    </source>
</evidence>
<keyword evidence="4" id="KW-0249">Electron transport</keyword>
<dbReference type="InterPro" id="IPR010980">
    <property type="entry name" value="Cyt_c/b562"/>
</dbReference>
<feature type="signal peptide" evidence="6">
    <location>
        <begin position="1"/>
        <end position="19"/>
    </location>
</feature>
<name>A0ABV6CI96_9RHOB</name>
<sequence>MRHVTLAAAISTLAGTALAQSPEDAVEARHGFMTMLSIEMGTLSAMAKGELPYDEAAATDAAQNLMALTNYNAPKLFVEGTSSEDIDNSDALPAIWQDRDDFEQKYAALAEAAQGIDQQVTGGQESLGPVVQNLGLACRDCHDSYRQDR</sequence>
<keyword evidence="6" id="KW-0732">Signal</keyword>
<dbReference type="PROSITE" id="PS51009">
    <property type="entry name" value="CYTCII"/>
    <property type="match status" value="1"/>
</dbReference>
<evidence type="ECO:0000313" key="7">
    <source>
        <dbReference type="EMBL" id="MFC0198966.1"/>
    </source>
</evidence>
<organism evidence="7 8">
    <name type="scientific">Paracoccus rhizosphaerae</name>
    <dbReference type="NCBI Taxonomy" id="1133347"/>
    <lineage>
        <taxon>Bacteria</taxon>
        <taxon>Pseudomonadati</taxon>
        <taxon>Pseudomonadota</taxon>
        <taxon>Alphaproteobacteria</taxon>
        <taxon>Rhodobacterales</taxon>
        <taxon>Paracoccaceae</taxon>
        <taxon>Paracoccus</taxon>
    </lineage>
</organism>
<feature type="chain" id="PRO_5045769310" evidence="6">
    <location>
        <begin position="20"/>
        <end position="149"/>
    </location>
</feature>
<dbReference type="EMBL" id="JBHLWQ010000010">
    <property type="protein sequence ID" value="MFC0198966.1"/>
    <property type="molecule type" value="Genomic_DNA"/>
</dbReference>
<dbReference type="RefSeq" id="WP_265505341.1">
    <property type="nucleotide sequence ID" value="NZ_JAOTBE010000002.1"/>
</dbReference>
<dbReference type="PIRSF" id="PIRSF000027">
    <property type="entry name" value="Cytc_c_prime"/>
    <property type="match status" value="1"/>
</dbReference>
<evidence type="ECO:0000313" key="8">
    <source>
        <dbReference type="Proteomes" id="UP001589795"/>
    </source>
</evidence>
<dbReference type="Proteomes" id="UP001589795">
    <property type="component" value="Unassembled WGS sequence"/>
</dbReference>
<comment type="caution">
    <text evidence="7">The sequence shown here is derived from an EMBL/GenBank/DDBJ whole genome shotgun (WGS) entry which is preliminary data.</text>
</comment>
<evidence type="ECO:0000256" key="2">
    <source>
        <dbReference type="ARBA" id="ARBA00022617"/>
    </source>
</evidence>
<keyword evidence="2" id="KW-0349">Heme</keyword>
<evidence type="ECO:0000256" key="6">
    <source>
        <dbReference type="SAM" id="SignalP"/>
    </source>
</evidence>
<reference evidence="7 8" key="1">
    <citation type="submission" date="2024-09" db="EMBL/GenBank/DDBJ databases">
        <authorList>
            <person name="Sun Q."/>
            <person name="Mori K."/>
        </authorList>
    </citation>
    <scope>NUCLEOTIDE SEQUENCE [LARGE SCALE GENOMIC DNA]</scope>
    <source>
        <strain evidence="7 8">CCM 7904</strain>
    </source>
</reference>
<dbReference type="Gene3D" id="1.20.120.10">
    <property type="entry name" value="Cytochrome c/b562"/>
    <property type="match status" value="1"/>
</dbReference>
<dbReference type="InterPro" id="IPR012127">
    <property type="entry name" value="Cyt_c_prime"/>
</dbReference>
<dbReference type="SUPFAM" id="SSF47175">
    <property type="entry name" value="Cytochromes"/>
    <property type="match status" value="1"/>
</dbReference>
<keyword evidence="5" id="KW-0408">Iron</keyword>
<keyword evidence="1" id="KW-0813">Transport</keyword>
<keyword evidence="3" id="KW-0479">Metal-binding</keyword>
<proteinExistence type="predicted"/>
<accession>A0ABV6CI96</accession>
<keyword evidence="8" id="KW-1185">Reference proteome</keyword>
<protein>
    <submittedName>
        <fullName evidence="7">C-type cytochrome</fullName>
    </submittedName>
</protein>
<evidence type="ECO:0000256" key="5">
    <source>
        <dbReference type="ARBA" id="ARBA00023004"/>
    </source>
</evidence>
<dbReference type="InterPro" id="IPR002321">
    <property type="entry name" value="Cyt_c_II"/>
</dbReference>
<gene>
    <name evidence="7" type="ORF">ACFFIZ_01025</name>
</gene>